<proteinExistence type="predicted"/>
<protein>
    <submittedName>
        <fullName evidence="1">Uncharacterized protein</fullName>
    </submittedName>
</protein>
<dbReference type="AlphaFoldDB" id="A0A5N6JLT1"/>
<sequence>MVRWASAISRNHLRAALLNGGRGSTVRLTVHSSRWLWTHRCGCNHPSDDRQLLHANLLSSSLNQHTYNGQSSPLVLQELKTFSSSSIVNRLAAGLGASRLSL</sequence>
<evidence type="ECO:0000313" key="2">
    <source>
        <dbReference type="Proteomes" id="UP000326289"/>
    </source>
</evidence>
<evidence type="ECO:0000313" key="1">
    <source>
        <dbReference type="EMBL" id="KAB8279320.1"/>
    </source>
</evidence>
<accession>A0A5N6JLT1</accession>
<keyword evidence="2" id="KW-1185">Reference proteome</keyword>
<dbReference type="EMBL" id="ML732765">
    <property type="protein sequence ID" value="KAB8279320.1"/>
    <property type="molecule type" value="Genomic_DNA"/>
</dbReference>
<gene>
    <name evidence="1" type="ORF">BDV30DRAFT_202529</name>
</gene>
<organism evidence="1 2">
    <name type="scientific">Aspergillus minisclerotigenes</name>
    <dbReference type="NCBI Taxonomy" id="656917"/>
    <lineage>
        <taxon>Eukaryota</taxon>
        <taxon>Fungi</taxon>
        <taxon>Dikarya</taxon>
        <taxon>Ascomycota</taxon>
        <taxon>Pezizomycotina</taxon>
        <taxon>Eurotiomycetes</taxon>
        <taxon>Eurotiomycetidae</taxon>
        <taxon>Eurotiales</taxon>
        <taxon>Aspergillaceae</taxon>
        <taxon>Aspergillus</taxon>
        <taxon>Aspergillus subgen. Circumdati</taxon>
    </lineage>
</organism>
<name>A0A5N6JLT1_9EURO</name>
<feature type="non-terminal residue" evidence="1">
    <location>
        <position position="102"/>
    </location>
</feature>
<reference evidence="1 2" key="1">
    <citation type="submission" date="2019-04" db="EMBL/GenBank/DDBJ databases">
        <title>Fungal friends and foes A comparative genomics study of 23 Aspergillus species from section Flavi.</title>
        <authorList>
            <consortium name="DOE Joint Genome Institute"/>
            <person name="Kjaerbolling I."/>
            <person name="Vesth T.C."/>
            <person name="Frisvad J.C."/>
            <person name="Nybo J.L."/>
            <person name="Theobald S."/>
            <person name="Kildgaard S."/>
            <person name="Petersen T.I."/>
            <person name="Kuo A."/>
            <person name="Sato A."/>
            <person name="Lyhne E.K."/>
            <person name="Kogle M.E."/>
            <person name="Wiebenga A."/>
            <person name="Kun R.S."/>
            <person name="Lubbers R.J."/>
            <person name="Makela M.R."/>
            <person name="Barry K."/>
            <person name="Chovatia M."/>
            <person name="Clum A."/>
            <person name="Daum C."/>
            <person name="Haridas S."/>
            <person name="He G."/>
            <person name="LaButti K."/>
            <person name="Lipzen A."/>
            <person name="Mondo S."/>
            <person name="Pangilinan J."/>
            <person name="Riley R."/>
            <person name="Salamov A."/>
            <person name="Simmons B.A."/>
            <person name="Magnuson J.K."/>
            <person name="Henrissat B."/>
            <person name="Mortensen U.H."/>
            <person name="Larsen T.O."/>
            <person name="De vries R.P."/>
            <person name="Grigoriev I.V."/>
            <person name="Machida M."/>
            <person name="Baker S.E."/>
            <person name="Andersen M.R."/>
        </authorList>
    </citation>
    <scope>NUCLEOTIDE SEQUENCE [LARGE SCALE GENOMIC DNA]</scope>
    <source>
        <strain evidence="1 2">CBS 117635</strain>
    </source>
</reference>
<dbReference type="Proteomes" id="UP000326289">
    <property type="component" value="Unassembled WGS sequence"/>
</dbReference>